<name>A0A1H7M0C2_9SPHI</name>
<keyword evidence="12" id="KW-0449">Lipoprotein</keyword>
<dbReference type="EC" id="2.7.1.180" evidence="1 10"/>
<dbReference type="AlphaFoldDB" id="A0A1H7M0C2"/>
<evidence type="ECO:0000256" key="5">
    <source>
        <dbReference type="ARBA" id="ARBA00022723"/>
    </source>
</evidence>
<dbReference type="PANTHER" id="PTHR30040:SF2">
    <property type="entry name" value="FAD:PROTEIN FMN TRANSFERASE"/>
    <property type="match status" value="1"/>
</dbReference>
<comment type="catalytic activity">
    <reaction evidence="9 10">
        <text>L-threonyl-[protein] + FAD = FMN-L-threonyl-[protein] + AMP + H(+)</text>
        <dbReference type="Rhea" id="RHEA:36847"/>
        <dbReference type="Rhea" id="RHEA-COMP:11060"/>
        <dbReference type="Rhea" id="RHEA-COMP:11061"/>
        <dbReference type="ChEBI" id="CHEBI:15378"/>
        <dbReference type="ChEBI" id="CHEBI:30013"/>
        <dbReference type="ChEBI" id="CHEBI:57692"/>
        <dbReference type="ChEBI" id="CHEBI:74257"/>
        <dbReference type="ChEBI" id="CHEBI:456215"/>
        <dbReference type="EC" id="2.7.1.180"/>
    </reaction>
</comment>
<evidence type="ECO:0000256" key="9">
    <source>
        <dbReference type="ARBA" id="ARBA00048540"/>
    </source>
</evidence>
<keyword evidence="4 10" id="KW-0808">Transferase</keyword>
<dbReference type="PIRSF" id="PIRSF006268">
    <property type="entry name" value="ApbE"/>
    <property type="match status" value="1"/>
</dbReference>
<evidence type="ECO:0000256" key="6">
    <source>
        <dbReference type="ARBA" id="ARBA00022827"/>
    </source>
</evidence>
<evidence type="ECO:0000313" key="12">
    <source>
        <dbReference type="EMBL" id="SEL04673.1"/>
    </source>
</evidence>
<evidence type="ECO:0000256" key="1">
    <source>
        <dbReference type="ARBA" id="ARBA00011955"/>
    </source>
</evidence>
<dbReference type="SUPFAM" id="SSF143631">
    <property type="entry name" value="ApbE-like"/>
    <property type="match status" value="1"/>
</dbReference>
<gene>
    <name evidence="12" type="ORF">SAMN05421740_103325</name>
</gene>
<organism evidence="12 13">
    <name type="scientific">Parapedobacter koreensis</name>
    <dbReference type="NCBI Taxonomy" id="332977"/>
    <lineage>
        <taxon>Bacteria</taxon>
        <taxon>Pseudomonadati</taxon>
        <taxon>Bacteroidota</taxon>
        <taxon>Sphingobacteriia</taxon>
        <taxon>Sphingobacteriales</taxon>
        <taxon>Sphingobacteriaceae</taxon>
        <taxon>Parapedobacter</taxon>
    </lineage>
</organism>
<dbReference type="GO" id="GO:0016740">
    <property type="term" value="F:transferase activity"/>
    <property type="evidence" value="ECO:0007669"/>
    <property type="project" value="UniProtKB-UniRule"/>
</dbReference>
<evidence type="ECO:0000256" key="11">
    <source>
        <dbReference type="PIRSR" id="PIRSR006268-2"/>
    </source>
</evidence>
<evidence type="ECO:0000256" key="8">
    <source>
        <dbReference type="ARBA" id="ARBA00031306"/>
    </source>
</evidence>
<sequence>MKKRTELFIAGIAAWWLLWAGTGDVGLKRHTITGYAQGTDYTVTYYAADSLISKIAIDSILAVIDSSMSLYKPYSLITKINGSGKGLFQVDEHFDKVLTHSFAIYRDSKGVFDITVAPLVELWGFGVRKIAKFPDSTEVRQALACVGMDKIRRKGGRLEKRVPCVQLDMNGIAQGYSVDVLADYLEYKGIARYLVELGGELRVKGPKPDGTPMRIGIERPSIGGGMAAVDGVMEVQEGAVTTAGSYRKFLQDSERRVSHHIDPKTGYPFDTGIIAATIYAKNAVTADGYDNVIMAMPPDEAIAFVNQRKNLEVLVVYKDTSGVVRDTMSVGFKKLIVSY</sequence>
<dbReference type="RefSeq" id="WP_245747581.1">
    <property type="nucleotide sequence ID" value="NZ_FNZR01000003.1"/>
</dbReference>
<dbReference type="InterPro" id="IPR003374">
    <property type="entry name" value="ApbE-like_sf"/>
</dbReference>
<feature type="binding site" evidence="11">
    <location>
        <position position="171"/>
    </location>
    <ligand>
        <name>Mg(2+)</name>
        <dbReference type="ChEBI" id="CHEBI:18420"/>
    </ligand>
</feature>
<proteinExistence type="inferred from homology"/>
<keyword evidence="13" id="KW-1185">Reference proteome</keyword>
<dbReference type="Gene3D" id="3.10.520.10">
    <property type="entry name" value="ApbE-like domains"/>
    <property type="match status" value="1"/>
</dbReference>
<dbReference type="Pfam" id="PF02424">
    <property type="entry name" value="ApbE"/>
    <property type="match status" value="1"/>
</dbReference>
<keyword evidence="3 10" id="KW-0285">Flavoprotein</keyword>
<keyword evidence="5 10" id="KW-0479">Metal-binding</keyword>
<reference evidence="13" key="1">
    <citation type="submission" date="2016-10" db="EMBL/GenBank/DDBJ databases">
        <authorList>
            <person name="Varghese N."/>
            <person name="Submissions S."/>
        </authorList>
    </citation>
    <scope>NUCLEOTIDE SEQUENCE [LARGE SCALE GENOMIC DNA]</scope>
    <source>
        <strain evidence="13">Jip14</strain>
    </source>
</reference>
<comment type="similarity">
    <text evidence="10">Belongs to the ApbE family.</text>
</comment>
<evidence type="ECO:0000256" key="3">
    <source>
        <dbReference type="ARBA" id="ARBA00022630"/>
    </source>
</evidence>
<feature type="binding site" evidence="11">
    <location>
        <position position="287"/>
    </location>
    <ligand>
        <name>Mg(2+)</name>
        <dbReference type="ChEBI" id="CHEBI:18420"/>
    </ligand>
</feature>
<evidence type="ECO:0000256" key="2">
    <source>
        <dbReference type="ARBA" id="ARBA00016337"/>
    </source>
</evidence>
<evidence type="ECO:0000256" key="7">
    <source>
        <dbReference type="ARBA" id="ARBA00022842"/>
    </source>
</evidence>
<dbReference type="PANTHER" id="PTHR30040">
    <property type="entry name" value="THIAMINE BIOSYNTHESIS LIPOPROTEIN APBE"/>
    <property type="match status" value="1"/>
</dbReference>
<comment type="cofactor">
    <cofactor evidence="11">
        <name>Mg(2+)</name>
        <dbReference type="ChEBI" id="CHEBI:18420"/>
    </cofactor>
    <cofactor evidence="11">
        <name>Mn(2+)</name>
        <dbReference type="ChEBI" id="CHEBI:29035"/>
    </cofactor>
    <text evidence="11">Magnesium. Can also use manganese.</text>
</comment>
<evidence type="ECO:0000313" key="13">
    <source>
        <dbReference type="Proteomes" id="UP000198916"/>
    </source>
</evidence>
<evidence type="ECO:0000256" key="10">
    <source>
        <dbReference type="PIRNR" id="PIRNR006268"/>
    </source>
</evidence>
<dbReference type="EMBL" id="FNZR01000003">
    <property type="protein sequence ID" value="SEL04673.1"/>
    <property type="molecule type" value="Genomic_DNA"/>
</dbReference>
<accession>A0A1H7M0C2</accession>
<dbReference type="Proteomes" id="UP000198916">
    <property type="component" value="Unassembled WGS sequence"/>
</dbReference>
<protein>
    <recommendedName>
        <fullName evidence="2 10">FAD:protein FMN transferase</fullName>
        <ecNumber evidence="1 10">2.7.1.180</ecNumber>
    </recommendedName>
    <alternativeName>
        <fullName evidence="8 10">Flavin transferase</fullName>
    </alternativeName>
</protein>
<evidence type="ECO:0000256" key="4">
    <source>
        <dbReference type="ARBA" id="ARBA00022679"/>
    </source>
</evidence>
<dbReference type="InterPro" id="IPR024932">
    <property type="entry name" value="ApbE"/>
</dbReference>
<keyword evidence="6 10" id="KW-0274">FAD</keyword>
<dbReference type="STRING" id="332977.SAMN05421740_103325"/>
<dbReference type="GO" id="GO:0046872">
    <property type="term" value="F:metal ion binding"/>
    <property type="evidence" value="ECO:0007669"/>
    <property type="project" value="UniProtKB-UniRule"/>
</dbReference>
<keyword evidence="7 10" id="KW-0460">Magnesium</keyword>